<proteinExistence type="predicted"/>
<evidence type="ECO:0000313" key="2">
    <source>
        <dbReference type="EMBL" id="KAK2959989.1"/>
    </source>
</evidence>
<protein>
    <submittedName>
        <fullName evidence="2">Uncharacterized protein</fullName>
    </submittedName>
</protein>
<sequence length="90" mass="9969">MQSPGNDSCIVNDTSKEPLSHGSKSFLRTLLGWWECSDCWCRRTDSVIASNRPEMVCSFGFVVLVAAVFDCPIVNRPLSKQFLASLNDAL</sequence>
<name>A0ABQ9Y8K2_9EUKA</name>
<comment type="caution">
    <text evidence="2">The sequence shown here is derived from an EMBL/GenBank/DDBJ whole genome shotgun (WGS) entry which is preliminary data.</text>
</comment>
<gene>
    <name evidence="2" type="ORF">BLNAU_4872</name>
</gene>
<keyword evidence="3" id="KW-1185">Reference proteome</keyword>
<reference evidence="2 3" key="1">
    <citation type="journal article" date="2022" name="bioRxiv">
        <title>Genomics of Preaxostyla Flagellates Illuminates Evolutionary Transitions and the Path Towards Mitochondrial Loss.</title>
        <authorList>
            <person name="Novak L.V.F."/>
            <person name="Treitli S.C."/>
            <person name="Pyrih J."/>
            <person name="Halakuc P."/>
            <person name="Pipaliya S.V."/>
            <person name="Vacek V."/>
            <person name="Brzon O."/>
            <person name="Soukal P."/>
            <person name="Eme L."/>
            <person name="Dacks J.B."/>
            <person name="Karnkowska A."/>
            <person name="Elias M."/>
            <person name="Hampl V."/>
        </authorList>
    </citation>
    <scope>NUCLEOTIDE SEQUENCE [LARGE SCALE GENOMIC DNA]</scope>
    <source>
        <strain evidence="2">NAU3</strain>
        <tissue evidence="2">Gut</tissue>
    </source>
</reference>
<organism evidence="2 3">
    <name type="scientific">Blattamonas nauphoetae</name>
    <dbReference type="NCBI Taxonomy" id="2049346"/>
    <lineage>
        <taxon>Eukaryota</taxon>
        <taxon>Metamonada</taxon>
        <taxon>Preaxostyla</taxon>
        <taxon>Oxymonadida</taxon>
        <taxon>Blattamonas</taxon>
    </lineage>
</organism>
<feature type="compositionally biased region" description="Polar residues" evidence="1">
    <location>
        <begin position="1"/>
        <end position="13"/>
    </location>
</feature>
<feature type="region of interest" description="Disordered" evidence="1">
    <location>
        <begin position="1"/>
        <end position="21"/>
    </location>
</feature>
<evidence type="ECO:0000256" key="1">
    <source>
        <dbReference type="SAM" id="MobiDB-lite"/>
    </source>
</evidence>
<dbReference type="Proteomes" id="UP001281761">
    <property type="component" value="Unassembled WGS sequence"/>
</dbReference>
<accession>A0ABQ9Y8K2</accession>
<dbReference type="EMBL" id="JARBJD010000025">
    <property type="protein sequence ID" value="KAK2959989.1"/>
    <property type="molecule type" value="Genomic_DNA"/>
</dbReference>
<evidence type="ECO:0000313" key="3">
    <source>
        <dbReference type="Proteomes" id="UP001281761"/>
    </source>
</evidence>